<keyword evidence="2" id="KW-1185">Reference proteome</keyword>
<comment type="caution">
    <text evidence="1">The sequence shown here is derived from an EMBL/GenBank/DDBJ whole genome shotgun (WGS) entry which is preliminary data.</text>
</comment>
<dbReference type="RefSeq" id="WP_105247107.1">
    <property type="nucleotide sequence ID" value="NZ_PSZM01000040.1"/>
</dbReference>
<dbReference type="Proteomes" id="UP000238042">
    <property type="component" value="Unassembled WGS sequence"/>
</dbReference>
<protein>
    <submittedName>
        <fullName evidence="1">Uncharacterized protein</fullName>
    </submittedName>
</protein>
<dbReference type="AlphaFoldDB" id="A0A2S8AB32"/>
<sequence>MILFKKINKAYLKTLTLLLLCSCNQNLYTPPIIVEKIQKEKYINGGKLDTIYQDLFLFRDNQVKFFLQKHKFDIFLLEEKFGTEFLSSQNPFYLAIITTKDSIYYFHSKKGISYDIVMNNVADNGCLIYTFKNKSIEINRGIDKVFSNNICYKKNKKELFSDFSTNNQNYLSSYKNGKLNLVMEFDSIIFRKNSNVNIDLNSQKFFTPNGYCTEKDNILSCNNVNMKCKRMHDTGFLYHCDTIK</sequence>
<name>A0A2S8AB32_9FLAO</name>
<accession>A0A2S8AB32</accession>
<organism evidence="1 2">
    <name type="scientific">Apibacter adventoris</name>
    <dbReference type="NCBI Taxonomy" id="1679466"/>
    <lineage>
        <taxon>Bacteria</taxon>
        <taxon>Pseudomonadati</taxon>
        <taxon>Bacteroidota</taxon>
        <taxon>Flavobacteriia</taxon>
        <taxon>Flavobacteriales</taxon>
        <taxon>Weeksellaceae</taxon>
        <taxon>Apibacter</taxon>
    </lineage>
</organism>
<reference evidence="1 2" key="1">
    <citation type="submission" date="2018-02" db="EMBL/GenBank/DDBJ databases">
        <title>Genome sequences of Apibacter spp., gut symbionts of Asian honey bees.</title>
        <authorList>
            <person name="Kwong W.K."/>
            <person name="Steele M.I."/>
            <person name="Moran N.A."/>
        </authorList>
    </citation>
    <scope>NUCLEOTIDE SEQUENCE [LARGE SCALE GENOMIC DNA]</scope>
    <source>
        <strain evidence="2">wkB301</strain>
    </source>
</reference>
<dbReference type="EMBL" id="PSZM01000040">
    <property type="protein sequence ID" value="PQL91743.1"/>
    <property type="molecule type" value="Genomic_DNA"/>
</dbReference>
<proteinExistence type="predicted"/>
<gene>
    <name evidence="1" type="ORF">C4S77_08050</name>
</gene>
<evidence type="ECO:0000313" key="2">
    <source>
        <dbReference type="Proteomes" id="UP000238042"/>
    </source>
</evidence>
<evidence type="ECO:0000313" key="1">
    <source>
        <dbReference type="EMBL" id="PQL91743.1"/>
    </source>
</evidence>